<gene>
    <name evidence="1" type="ORF">XSR1_360006</name>
</gene>
<proteinExistence type="predicted"/>
<name>W1J1G6_9GAMM</name>
<dbReference type="OrthoDB" id="6448205at2"/>
<evidence type="ECO:0000313" key="1">
    <source>
        <dbReference type="EMBL" id="CDL83721.1"/>
    </source>
</evidence>
<dbReference type="Proteomes" id="UP000019202">
    <property type="component" value="Unassembled WGS sequence"/>
</dbReference>
<sequence length="203" mass="21634">MKNLGLSGTVERAENAISKNDANEKFLPRLSNSGAQVGALTISSDNDWPGIIFETANRYRIGIEGTRGKTLTIWANDSNGERRYGLLMLEKSGTIATVEDVEATTRNLPMLSVGQSVITLTSTSARSLGVNYANQSGKPIAVCVRIVGGTSAAVKILVNGVEFGSGHSIAQHTSAATAFSIVPNGATYRVESLFTIEQWTELR</sequence>
<reference evidence="1" key="1">
    <citation type="submission" date="2013-11" db="EMBL/GenBank/DDBJ databases">
        <title>Draft genome sequence and annotation of the entomopathogenic bacteria, Xenorhabdus cabanillasi strain JM26 and Xenorhabdus szentirmai strain DSM 16338.</title>
        <authorList>
            <person name="Gualtieri M."/>
            <person name="Ogier J.C."/>
            <person name="Pages S."/>
            <person name="Givaudan A."/>
            <person name="Gaudriault S."/>
        </authorList>
    </citation>
    <scope>NUCLEOTIDE SEQUENCE [LARGE SCALE GENOMIC DNA]</scope>
    <source>
        <strain evidence="1">DSM 16338</strain>
    </source>
</reference>
<protein>
    <recommendedName>
        <fullName evidence="3">Tail fiber protein</fullName>
    </recommendedName>
</protein>
<accession>W1J1G6</accession>
<dbReference type="GeneID" id="97123066"/>
<dbReference type="RefSeq" id="WP_038239275.1">
    <property type="nucleotide sequence ID" value="NZ_CAWLWS010000095.1"/>
</dbReference>
<evidence type="ECO:0008006" key="3">
    <source>
        <dbReference type="Google" id="ProtNLM"/>
    </source>
</evidence>
<evidence type="ECO:0000313" key="2">
    <source>
        <dbReference type="Proteomes" id="UP000019202"/>
    </source>
</evidence>
<keyword evidence="2" id="KW-1185">Reference proteome</keyword>
<dbReference type="EMBL" id="CBXF010000095">
    <property type="protein sequence ID" value="CDL83721.1"/>
    <property type="molecule type" value="Genomic_DNA"/>
</dbReference>
<comment type="caution">
    <text evidence="1">The sequence shown here is derived from an EMBL/GenBank/DDBJ whole genome shotgun (WGS) entry which is preliminary data.</text>
</comment>
<dbReference type="AlphaFoldDB" id="W1J1G6"/>
<organism evidence="1 2">
    <name type="scientific">Xenorhabdus szentirmaii DSM 16338</name>
    <dbReference type="NCBI Taxonomy" id="1427518"/>
    <lineage>
        <taxon>Bacteria</taxon>
        <taxon>Pseudomonadati</taxon>
        <taxon>Pseudomonadota</taxon>
        <taxon>Gammaproteobacteria</taxon>
        <taxon>Enterobacterales</taxon>
        <taxon>Morganellaceae</taxon>
        <taxon>Xenorhabdus</taxon>
    </lineage>
</organism>